<evidence type="ECO:0000256" key="3">
    <source>
        <dbReference type="ARBA" id="ARBA00022692"/>
    </source>
</evidence>
<comment type="subcellular location">
    <subcellularLocation>
        <location evidence="1">Membrane</location>
        <topology evidence="1">Single-pass membrane protein</topology>
    </subcellularLocation>
</comment>
<dbReference type="GO" id="GO:0015628">
    <property type="term" value="P:protein secretion by the type II secretion system"/>
    <property type="evidence" value="ECO:0007669"/>
    <property type="project" value="InterPro"/>
</dbReference>
<dbReference type="GO" id="GO:0016020">
    <property type="term" value="C:membrane"/>
    <property type="evidence" value="ECO:0007669"/>
    <property type="project" value="UniProtKB-SubCell"/>
</dbReference>
<evidence type="ECO:0008006" key="9">
    <source>
        <dbReference type="Google" id="ProtNLM"/>
    </source>
</evidence>
<reference evidence="7 8" key="1">
    <citation type="journal article" date="2016" name="Nat. Commun.">
        <title>Thousands of microbial genomes shed light on interconnected biogeochemical processes in an aquifer system.</title>
        <authorList>
            <person name="Anantharaman K."/>
            <person name="Brown C.T."/>
            <person name="Hug L.A."/>
            <person name="Sharon I."/>
            <person name="Castelle C.J."/>
            <person name="Probst A.J."/>
            <person name="Thomas B.C."/>
            <person name="Singh A."/>
            <person name="Wilkins M.J."/>
            <person name="Karaoz U."/>
            <person name="Brodie E.L."/>
            <person name="Williams K.H."/>
            <person name="Hubbard S.S."/>
            <person name="Banfield J.F."/>
        </authorList>
    </citation>
    <scope>NUCLEOTIDE SEQUENCE [LARGE SCALE GENOMIC DNA]</scope>
</reference>
<name>A0A1G2QGK7_9BACT</name>
<keyword evidence="3 6" id="KW-0812">Transmembrane</keyword>
<evidence type="ECO:0000256" key="2">
    <source>
        <dbReference type="ARBA" id="ARBA00022481"/>
    </source>
</evidence>
<keyword evidence="2" id="KW-0488">Methylation</keyword>
<sequence>MIKNVSSAKRSQSGFTLIEILIVIGIIAILAAVVIVAVNPARQFAKARNSQRSSNVNAILNAVHQYGVDNRGTLPATITSSSTPVCQTDAVDCTGLIDLSVLTANGIYIVAMPIDPSCEVDNSTCYEIAQGTNGRITVDAPLADLEEVITVTR</sequence>
<dbReference type="InterPro" id="IPR045584">
    <property type="entry name" value="Pilin-like"/>
</dbReference>
<keyword evidence="4 6" id="KW-1133">Transmembrane helix</keyword>
<dbReference type="Pfam" id="PF07963">
    <property type="entry name" value="N_methyl"/>
    <property type="match status" value="1"/>
</dbReference>
<gene>
    <name evidence="7" type="ORF">A2589_01600</name>
</gene>
<dbReference type="NCBIfam" id="TIGR02532">
    <property type="entry name" value="IV_pilin_GFxxxE"/>
    <property type="match status" value="1"/>
</dbReference>
<dbReference type="PROSITE" id="PS00409">
    <property type="entry name" value="PROKAR_NTER_METHYL"/>
    <property type="match status" value="1"/>
</dbReference>
<evidence type="ECO:0000256" key="1">
    <source>
        <dbReference type="ARBA" id="ARBA00004167"/>
    </source>
</evidence>
<dbReference type="GO" id="GO:0015627">
    <property type="term" value="C:type II protein secretion system complex"/>
    <property type="evidence" value="ECO:0007669"/>
    <property type="project" value="InterPro"/>
</dbReference>
<evidence type="ECO:0000256" key="6">
    <source>
        <dbReference type="SAM" id="Phobius"/>
    </source>
</evidence>
<dbReference type="PRINTS" id="PR00885">
    <property type="entry name" value="BCTERIALGSPH"/>
</dbReference>
<dbReference type="EMBL" id="MHTK01000006">
    <property type="protein sequence ID" value="OHA59538.1"/>
    <property type="molecule type" value="Genomic_DNA"/>
</dbReference>
<evidence type="ECO:0000313" key="7">
    <source>
        <dbReference type="EMBL" id="OHA59538.1"/>
    </source>
</evidence>
<organism evidence="7 8">
    <name type="scientific">Candidatus Vogelbacteria bacterium RIFOXYD1_FULL_46_19</name>
    <dbReference type="NCBI Taxonomy" id="1802439"/>
    <lineage>
        <taxon>Bacteria</taxon>
        <taxon>Candidatus Vogeliibacteriota</taxon>
    </lineage>
</organism>
<proteinExistence type="predicted"/>
<comment type="caution">
    <text evidence="7">The sequence shown here is derived from an EMBL/GenBank/DDBJ whole genome shotgun (WGS) entry which is preliminary data.</text>
</comment>
<dbReference type="Proteomes" id="UP000177838">
    <property type="component" value="Unassembled WGS sequence"/>
</dbReference>
<keyword evidence="5 6" id="KW-0472">Membrane</keyword>
<dbReference type="Gene3D" id="3.30.700.10">
    <property type="entry name" value="Glycoprotein, Type 4 Pilin"/>
    <property type="match status" value="1"/>
</dbReference>
<evidence type="ECO:0000256" key="4">
    <source>
        <dbReference type="ARBA" id="ARBA00022989"/>
    </source>
</evidence>
<dbReference type="AlphaFoldDB" id="A0A1G2QGK7"/>
<protein>
    <recommendedName>
        <fullName evidence="9">Type II secretion system protein GspG C-terminal domain-containing protein</fullName>
    </recommendedName>
</protein>
<dbReference type="PANTHER" id="PTHR30093">
    <property type="entry name" value="GENERAL SECRETION PATHWAY PROTEIN G"/>
    <property type="match status" value="1"/>
</dbReference>
<dbReference type="InterPro" id="IPR002416">
    <property type="entry name" value="T2SS_protein-GspH"/>
</dbReference>
<dbReference type="SUPFAM" id="SSF54523">
    <property type="entry name" value="Pili subunits"/>
    <property type="match status" value="1"/>
</dbReference>
<evidence type="ECO:0000256" key="5">
    <source>
        <dbReference type="ARBA" id="ARBA00023136"/>
    </source>
</evidence>
<evidence type="ECO:0000313" key="8">
    <source>
        <dbReference type="Proteomes" id="UP000177838"/>
    </source>
</evidence>
<accession>A0A1G2QGK7</accession>
<feature type="transmembrane region" description="Helical" evidence="6">
    <location>
        <begin position="20"/>
        <end position="38"/>
    </location>
</feature>
<dbReference type="STRING" id="1802439.A2589_01600"/>
<dbReference type="InterPro" id="IPR012902">
    <property type="entry name" value="N_methyl_site"/>
</dbReference>